<dbReference type="AlphaFoldDB" id="A0A814HTL3"/>
<proteinExistence type="predicted"/>
<keyword evidence="6" id="KW-0804">Transcription</keyword>
<dbReference type="GO" id="GO:0000978">
    <property type="term" value="F:RNA polymerase II cis-regulatory region sequence-specific DNA binding"/>
    <property type="evidence" value="ECO:0007669"/>
    <property type="project" value="TreeGrafter"/>
</dbReference>
<dbReference type="InterPro" id="IPR050234">
    <property type="entry name" value="Nuclear_hormone_rcpt_NR1"/>
</dbReference>
<dbReference type="InterPro" id="IPR035500">
    <property type="entry name" value="NHR-like_dom_sf"/>
</dbReference>
<accession>A0A814HTL3</accession>
<dbReference type="Proteomes" id="UP000663829">
    <property type="component" value="Unassembled WGS sequence"/>
</dbReference>
<evidence type="ECO:0000259" key="8">
    <source>
        <dbReference type="PROSITE" id="PS51843"/>
    </source>
</evidence>
<evidence type="ECO:0000256" key="7">
    <source>
        <dbReference type="ARBA" id="ARBA00023170"/>
    </source>
</evidence>
<dbReference type="GO" id="GO:0000122">
    <property type="term" value="P:negative regulation of transcription by RNA polymerase II"/>
    <property type="evidence" value="ECO:0007669"/>
    <property type="project" value="TreeGrafter"/>
</dbReference>
<dbReference type="PANTHER" id="PTHR24082">
    <property type="entry name" value="NUCLEAR HORMONE RECEPTOR"/>
    <property type="match status" value="1"/>
</dbReference>
<keyword evidence="1" id="KW-0479">Metal-binding</keyword>
<dbReference type="Gene3D" id="1.10.565.10">
    <property type="entry name" value="Retinoid X Receptor"/>
    <property type="match status" value="1"/>
</dbReference>
<feature type="domain" description="NR LBD" evidence="8">
    <location>
        <begin position="80"/>
        <end position="321"/>
    </location>
</feature>
<organism evidence="9 11">
    <name type="scientific">Didymodactylos carnosus</name>
    <dbReference type="NCBI Taxonomy" id="1234261"/>
    <lineage>
        <taxon>Eukaryota</taxon>
        <taxon>Metazoa</taxon>
        <taxon>Spiralia</taxon>
        <taxon>Gnathifera</taxon>
        <taxon>Rotifera</taxon>
        <taxon>Eurotatoria</taxon>
        <taxon>Bdelloidea</taxon>
        <taxon>Philodinida</taxon>
        <taxon>Philodinidae</taxon>
        <taxon>Didymodactylos</taxon>
    </lineage>
</organism>
<keyword evidence="2" id="KW-0863">Zinc-finger</keyword>
<evidence type="ECO:0000256" key="5">
    <source>
        <dbReference type="ARBA" id="ARBA00023125"/>
    </source>
</evidence>
<evidence type="ECO:0000313" key="9">
    <source>
        <dbReference type="EMBL" id="CAF1015772.1"/>
    </source>
</evidence>
<keyword evidence="11" id="KW-1185">Reference proteome</keyword>
<dbReference type="EMBL" id="CAJNOQ010003504">
    <property type="protein sequence ID" value="CAF1015772.1"/>
    <property type="molecule type" value="Genomic_DNA"/>
</dbReference>
<dbReference type="Proteomes" id="UP000681722">
    <property type="component" value="Unassembled WGS sequence"/>
</dbReference>
<dbReference type="GO" id="GO:0004879">
    <property type="term" value="F:nuclear receptor activity"/>
    <property type="evidence" value="ECO:0007669"/>
    <property type="project" value="TreeGrafter"/>
</dbReference>
<comment type="caution">
    <text evidence="9">The sequence shown here is derived from an EMBL/GenBank/DDBJ whole genome shotgun (WGS) entry which is preliminary data.</text>
</comment>
<evidence type="ECO:0000256" key="1">
    <source>
        <dbReference type="ARBA" id="ARBA00022723"/>
    </source>
</evidence>
<keyword evidence="5" id="KW-0238">DNA-binding</keyword>
<dbReference type="PROSITE" id="PS51843">
    <property type="entry name" value="NR_LBD"/>
    <property type="match status" value="1"/>
</dbReference>
<keyword evidence="3" id="KW-0862">Zinc</keyword>
<dbReference type="GO" id="GO:0030154">
    <property type="term" value="P:cell differentiation"/>
    <property type="evidence" value="ECO:0007669"/>
    <property type="project" value="TreeGrafter"/>
</dbReference>
<dbReference type="GO" id="GO:0008270">
    <property type="term" value="F:zinc ion binding"/>
    <property type="evidence" value="ECO:0007669"/>
    <property type="project" value="UniProtKB-KW"/>
</dbReference>
<evidence type="ECO:0000256" key="4">
    <source>
        <dbReference type="ARBA" id="ARBA00023015"/>
    </source>
</evidence>
<evidence type="ECO:0000256" key="3">
    <source>
        <dbReference type="ARBA" id="ARBA00022833"/>
    </source>
</evidence>
<evidence type="ECO:0000256" key="6">
    <source>
        <dbReference type="ARBA" id="ARBA00023163"/>
    </source>
</evidence>
<name>A0A814HTL3_9BILA</name>
<keyword evidence="7" id="KW-0675">Receptor</keyword>
<dbReference type="PANTHER" id="PTHR24082:SF283">
    <property type="entry name" value="NUCLEAR HORMONE RECEPTOR HR96"/>
    <property type="match status" value="1"/>
</dbReference>
<dbReference type="GO" id="GO:0045944">
    <property type="term" value="P:positive regulation of transcription by RNA polymerase II"/>
    <property type="evidence" value="ECO:0007669"/>
    <property type="project" value="TreeGrafter"/>
</dbReference>
<protein>
    <recommendedName>
        <fullName evidence="8">NR LBD domain-containing protein</fullName>
    </recommendedName>
</protein>
<keyword evidence="4" id="KW-0805">Transcription regulation</keyword>
<evidence type="ECO:0000313" key="11">
    <source>
        <dbReference type="Proteomes" id="UP000663829"/>
    </source>
</evidence>
<dbReference type="EMBL" id="CAJOBC010003504">
    <property type="protein sequence ID" value="CAF3787359.1"/>
    <property type="molecule type" value="Genomic_DNA"/>
</dbReference>
<dbReference type="OrthoDB" id="6352325at2759"/>
<evidence type="ECO:0000313" key="10">
    <source>
        <dbReference type="EMBL" id="CAF3787359.1"/>
    </source>
</evidence>
<evidence type="ECO:0000256" key="2">
    <source>
        <dbReference type="ARBA" id="ARBA00022771"/>
    </source>
</evidence>
<gene>
    <name evidence="9" type="ORF">GPM918_LOCUS14512</name>
    <name evidence="10" type="ORF">SRO942_LOCUS14512</name>
</gene>
<dbReference type="SUPFAM" id="SSF48508">
    <property type="entry name" value="Nuclear receptor ligand-binding domain"/>
    <property type="match status" value="1"/>
</dbReference>
<sequence length="321" mass="37513">MQGLFPPKCIKIDGMRKEWIMTDEEKQMKKQKIETNRRLKELSVNYQTYVDNSDQASSDTVSPDTNVLPQSLFSVSLTQSDWTKLHDIQTAYTNAVKMNSVEGLHRYPSIETFSSTDQLINIPTNIASLRLIAYIKQIPEFQTLNEDDKVTLVKYNILAAIFMHGVLIYDPLNDTFHEHNTDDYLFDAKDFITTISLDFYQQTTYVMKDLIQIVEHDRMIVKILIIILICSKGFCAYEYMQEPILNNTINVYNVQNIYIDLLWLYCSNQFGYWRTVNLFSKLLTRFMSIQILAKDMRTILHHQPSIDQKLVPLMKSLMLLT</sequence>
<dbReference type="InterPro" id="IPR000536">
    <property type="entry name" value="Nucl_hrmn_rcpt_lig-bd"/>
</dbReference>
<reference evidence="9" key="1">
    <citation type="submission" date="2021-02" db="EMBL/GenBank/DDBJ databases">
        <authorList>
            <person name="Nowell W R."/>
        </authorList>
    </citation>
    <scope>NUCLEOTIDE SEQUENCE</scope>
</reference>